<keyword evidence="4" id="KW-0804">Transcription</keyword>
<accession>A0A0B5E8R8</accession>
<dbReference type="RefSeq" id="WP_052453447.1">
    <property type="nucleotide sequence ID" value="NZ_CP004393.1"/>
</dbReference>
<evidence type="ECO:0000256" key="3">
    <source>
        <dbReference type="ARBA" id="ARBA00023082"/>
    </source>
</evidence>
<dbReference type="InterPro" id="IPR036388">
    <property type="entry name" value="WH-like_DNA-bd_sf"/>
</dbReference>
<comment type="similarity">
    <text evidence="1">Belongs to the sigma-70 factor family. ECF subfamily.</text>
</comment>
<evidence type="ECO:0000313" key="8">
    <source>
        <dbReference type="Proteomes" id="UP000031521"/>
    </source>
</evidence>
<dbReference type="InterPro" id="IPR039425">
    <property type="entry name" value="RNA_pol_sigma-70-like"/>
</dbReference>
<evidence type="ECO:0000256" key="4">
    <source>
        <dbReference type="ARBA" id="ARBA00023163"/>
    </source>
</evidence>
<evidence type="ECO:0000313" key="7">
    <source>
        <dbReference type="EMBL" id="AJE48692.1"/>
    </source>
</evidence>
<dbReference type="GO" id="GO:0016987">
    <property type="term" value="F:sigma factor activity"/>
    <property type="evidence" value="ECO:0007669"/>
    <property type="project" value="UniProtKB-KW"/>
</dbReference>
<sequence>MSEIKHSAEFSNAAPHLSAERARVRRLLLAHLVEERDMLLCDAIRILGSPDRAEDVVQDAAVRCLSSAALREAPENPLGLLRRMVRNLALDHYRKHSRETPCEGVVETLVCPSASVEQRLAAREQAARMARSIGRLPPKTRRAFVEARLGARPQTDIAAEMNLSASRVHALIRSAHDQLSAEMAAGE</sequence>
<dbReference type="InterPro" id="IPR013325">
    <property type="entry name" value="RNA_pol_sigma_r2"/>
</dbReference>
<evidence type="ECO:0000259" key="5">
    <source>
        <dbReference type="Pfam" id="PF04542"/>
    </source>
</evidence>
<dbReference type="NCBIfam" id="TIGR02937">
    <property type="entry name" value="sigma70-ECF"/>
    <property type="match status" value="1"/>
</dbReference>
<dbReference type="InterPro" id="IPR014284">
    <property type="entry name" value="RNA_pol_sigma-70_dom"/>
</dbReference>
<keyword evidence="3" id="KW-0731">Sigma factor</keyword>
<feature type="domain" description="RNA polymerase sigma-70 region 2" evidence="5">
    <location>
        <begin position="43"/>
        <end position="98"/>
    </location>
</feature>
<dbReference type="PANTHER" id="PTHR43133:SF63">
    <property type="entry name" value="RNA POLYMERASE SIGMA FACTOR FECI-RELATED"/>
    <property type="match status" value="1"/>
</dbReference>
<feature type="domain" description="RNA polymerase sigma factor 70 region 4 type 2" evidence="6">
    <location>
        <begin position="129"/>
        <end position="173"/>
    </location>
</feature>
<keyword evidence="8" id="KW-1185">Reference proteome</keyword>
<protein>
    <submittedName>
        <fullName evidence="7">Extracytoplasmic-function sigma-70 factor</fullName>
    </submittedName>
</protein>
<organism evidence="7 8">
    <name type="scientific">Celeribacter indicus</name>
    <dbReference type="NCBI Taxonomy" id="1208324"/>
    <lineage>
        <taxon>Bacteria</taxon>
        <taxon>Pseudomonadati</taxon>
        <taxon>Pseudomonadota</taxon>
        <taxon>Alphaproteobacteria</taxon>
        <taxon>Rhodobacterales</taxon>
        <taxon>Roseobacteraceae</taxon>
        <taxon>Celeribacter</taxon>
    </lineage>
</organism>
<dbReference type="Proteomes" id="UP000031521">
    <property type="component" value="Chromosome"/>
</dbReference>
<reference evidence="7 8" key="1">
    <citation type="journal article" date="2014" name="Int. J. Syst. Evol. Microbiol.">
        <title>Celeribacter indicus sp. nov., a polycyclic aromatic hydrocarbon-degrading bacterium from deep-sea sediment and reclassification of Huaishuia halophila as Celeribacter halophilus comb. nov.</title>
        <authorList>
            <person name="Lai Q."/>
            <person name="Cao J."/>
            <person name="Yuan J."/>
            <person name="Li F."/>
            <person name="Shao Z."/>
        </authorList>
    </citation>
    <scope>NUCLEOTIDE SEQUENCE [LARGE SCALE GENOMIC DNA]</scope>
    <source>
        <strain evidence="7">P73</strain>
    </source>
</reference>
<dbReference type="AlphaFoldDB" id="A0A0B5E8R8"/>
<dbReference type="KEGG" id="cid:P73_3977"/>
<evidence type="ECO:0000259" key="6">
    <source>
        <dbReference type="Pfam" id="PF08281"/>
    </source>
</evidence>
<dbReference type="STRING" id="1208324.P73_3977"/>
<dbReference type="Gene3D" id="1.10.1740.10">
    <property type="match status" value="1"/>
</dbReference>
<dbReference type="InterPro" id="IPR007627">
    <property type="entry name" value="RNA_pol_sigma70_r2"/>
</dbReference>
<dbReference type="EMBL" id="CP004393">
    <property type="protein sequence ID" value="AJE48692.1"/>
    <property type="molecule type" value="Genomic_DNA"/>
</dbReference>
<dbReference type="PANTHER" id="PTHR43133">
    <property type="entry name" value="RNA POLYMERASE ECF-TYPE SIGMA FACTO"/>
    <property type="match status" value="1"/>
</dbReference>
<dbReference type="OrthoDB" id="9794372at2"/>
<dbReference type="Pfam" id="PF04542">
    <property type="entry name" value="Sigma70_r2"/>
    <property type="match status" value="1"/>
</dbReference>
<dbReference type="InterPro" id="IPR013324">
    <property type="entry name" value="RNA_pol_sigma_r3/r4-like"/>
</dbReference>
<evidence type="ECO:0000256" key="2">
    <source>
        <dbReference type="ARBA" id="ARBA00023015"/>
    </source>
</evidence>
<name>A0A0B5E8R8_9RHOB</name>
<dbReference type="SUPFAM" id="SSF88659">
    <property type="entry name" value="Sigma3 and sigma4 domains of RNA polymerase sigma factors"/>
    <property type="match status" value="1"/>
</dbReference>
<dbReference type="Gene3D" id="1.10.10.10">
    <property type="entry name" value="Winged helix-like DNA-binding domain superfamily/Winged helix DNA-binding domain"/>
    <property type="match status" value="1"/>
</dbReference>
<dbReference type="HOGENOM" id="CLU_1509200_0_0_5"/>
<dbReference type="Pfam" id="PF08281">
    <property type="entry name" value="Sigma70_r4_2"/>
    <property type="match status" value="1"/>
</dbReference>
<dbReference type="GO" id="GO:0006352">
    <property type="term" value="P:DNA-templated transcription initiation"/>
    <property type="evidence" value="ECO:0007669"/>
    <property type="project" value="InterPro"/>
</dbReference>
<evidence type="ECO:0000256" key="1">
    <source>
        <dbReference type="ARBA" id="ARBA00010641"/>
    </source>
</evidence>
<keyword evidence="2" id="KW-0805">Transcription regulation</keyword>
<gene>
    <name evidence="7" type="ORF">P73_3977</name>
</gene>
<dbReference type="SUPFAM" id="SSF88946">
    <property type="entry name" value="Sigma2 domain of RNA polymerase sigma factors"/>
    <property type="match status" value="1"/>
</dbReference>
<proteinExistence type="inferred from homology"/>
<dbReference type="InterPro" id="IPR013249">
    <property type="entry name" value="RNA_pol_sigma70_r4_t2"/>
</dbReference>
<dbReference type="GO" id="GO:0003677">
    <property type="term" value="F:DNA binding"/>
    <property type="evidence" value="ECO:0007669"/>
    <property type="project" value="InterPro"/>
</dbReference>